<accession>A0ACC0NUT0</accession>
<organism evidence="1 2">
    <name type="scientific">Rhododendron molle</name>
    <name type="common">Chinese azalea</name>
    <name type="synonym">Azalea mollis</name>
    <dbReference type="NCBI Taxonomy" id="49168"/>
    <lineage>
        <taxon>Eukaryota</taxon>
        <taxon>Viridiplantae</taxon>
        <taxon>Streptophyta</taxon>
        <taxon>Embryophyta</taxon>
        <taxon>Tracheophyta</taxon>
        <taxon>Spermatophyta</taxon>
        <taxon>Magnoliopsida</taxon>
        <taxon>eudicotyledons</taxon>
        <taxon>Gunneridae</taxon>
        <taxon>Pentapetalae</taxon>
        <taxon>asterids</taxon>
        <taxon>Ericales</taxon>
        <taxon>Ericaceae</taxon>
        <taxon>Ericoideae</taxon>
        <taxon>Rhodoreae</taxon>
        <taxon>Rhododendron</taxon>
    </lineage>
</organism>
<evidence type="ECO:0000313" key="2">
    <source>
        <dbReference type="Proteomes" id="UP001062846"/>
    </source>
</evidence>
<gene>
    <name evidence="1" type="ORF">RHMOL_Rhmol05G0312700</name>
</gene>
<reference evidence="1" key="1">
    <citation type="submission" date="2022-02" db="EMBL/GenBank/DDBJ databases">
        <title>Plant Genome Project.</title>
        <authorList>
            <person name="Zhang R.-G."/>
        </authorList>
    </citation>
    <scope>NUCLEOTIDE SEQUENCE</scope>
    <source>
        <strain evidence="1">AT1</strain>
    </source>
</reference>
<dbReference type="EMBL" id="CM046392">
    <property type="protein sequence ID" value="KAI8557148.1"/>
    <property type="molecule type" value="Genomic_DNA"/>
</dbReference>
<comment type="caution">
    <text evidence="1">The sequence shown here is derived from an EMBL/GenBank/DDBJ whole genome shotgun (WGS) entry which is preliminary data.</text>
</comment>
<sequence length="312" mass="34500">MDDLPLEKIQISGPTLSSLLHRFSSSPSDVDGLLFGHVTPLPTTTLSDHPSPTSLSPPLVATVTSFFCSSSTSSFYSPSGLLHLPSLRNLVSSTSTSPSSPTSDSLLGWFSARRRSPSRPSMREAHVTSSLSSKIQFSFQVQNSSQTYTLPPCIFLLLTTPFHNPLIHTHEYRAYQFRISDESFEAKTLDVVNIGPAFRGHYGSFCPNSPFPLMDCDPARFNSMVEDRNCEKGGEKDQREEVDLRTVGYDAGRLSRLVGPEAGKYTGELEDLYKQMLAKLEGLARVVEKGSAKVMEQENHNMKLRYRVAGLE</sequence>
<name>A0ACC0NUT0_RHOML</name>
<protein>
    <submittedName>
        <fullName evidence="1">Uncharacterized protein</fullName>
    </submittedName>
</protein>
<proteinExistence type="predicted"/>
<evidence type="ECO:0000313" key="1">
    <source>
        <dbReference type="EMBL" id="KAI8557148.1"/>
    </source>
</evidence>
<keyword evidence="2" id="KW-1185">Reference proteome</keyword>
<dbReference type="Proteomes" id="UP001062846">
    <property type="component" value="Chromosome 5"/>
</dbReference>